<evidence type="ECO:0000313" key="3">
    <source>
        <dbReference type="Proteomes" id="UP000242682"/>
    </source>
</evidence>
<dbReference type="InterPro" id="IPR025440">
    <property type="entry name" value="DUF4306"/>
</dbReference>
<keyword evidence="1" id="KW-1133">Transmembrane helix</keyword>
<sequence>MGFYRVVALLTASCFFIFSAFISWYEGAKLLDIPWEWKHTAIFSVWRHGEVTTPGEIMGIDHFIYAAKFQPLFPVLMISSALVVIYLLASWILKNNKLAFNACMLAIGVLLFSASIGLADSPTKGLGFLSVYFLFMSVFSIGYIFLLSPKILR</sequence>
<proteinExistence type="predicted"/>
<keyword evidence="1" id="KW-0472">Membrane</keyword>
<feature type="transmembrane region" description="Helical" evidence="1">
    <location>
        <begin position="125"/>
        <end position="147"/>
    </location>
</feature>
<accession>A0A2P8H446</accession>
<keyword evidence="3" id="KW-1185">Reference proteome</keyword>
<feature type="transmembrane region" description="Helical" evidence="1">
    <location>
        <begin position="72"/>
        <end position="93"/>
    </location>
</feature>
<organism evidence="2 3">
    <name type="scientific">Planomicrobium soli</name>
    <dbReference type="NCBI Taxonomy" id="1176648"/>
    <lineage>
        <taxon>Bacteria</taxon>
        <taxon>Bacillati</taxon>
        <taxon>Bacillota</taxon>
        <taxon>Bacilli</taxon>
        <taxon>Bacillales</taxon>
        <taxon>Caryophanaceae</taxon>
        <taxon>Planomicrobium</taxon>
    </lineage>
</organism>
<protein>
    <submittedName>
        <fullName evidence="2">Uncharacterized protein DUF4306</fullName>
    </submittedName>
</protein>
<keyword evidence="1" id="KW-0812">Transmembrane</keyword>
<evidence type="ECO:0000256" key="1">
    <source>
        <dbReference type="SAM" id="Phobius"/>
    </source>
</evidence>
<name>A0A2P8H446_9BACL</name>
<dbReference type="Pfam" id="PF14154">
    <property type="entry name" value="DUF4306"/>
    <property type="match status" value="1"/>
</dbReference>
<gene>
    <name evidence="2" type="ORF">B0H99_103110</name>
</gene>
<reference evidence="2 3" key="1">
    <citation type="submission" date="2018-03" db="EMBL/GenBank/DDBJ databases">
        <title>Genomic Encyclopedia of Type Strains, Phase III (KMG-III): the genomes of soil and plant-associated and newly described type strains.</title>
        <authorList>
            <person name="Whitman W."/>
        </authorList>
    </citation>
    <scope>NUCLEOTIDE SEQUENCE [LARGE SCALE GENOMIC DNA]</scope>
    <source>
        <strain evidence="2 3">CGMCC 1.12259</strain>
    </source>
</reference>
<dbReference type="EMBL" id="PYAT01000003">
    <property type="protein sequence ID" value="PSL40978.1"/>
    <property type="molecule type" value="Genomic_DNA"/>
</dbReference>
<dbReference type="AlphaFoldDB" id="A0A2P8H446"/>
<feature type="transmembrane region" description="Helical" evidence="1">
    <location>
        <begin position="98"/>
        <end position="119"/>
    </location>
</feature>
<feature type="transmembrane region" description="Helical" evidence="1">
    <location>
        <begin position="7"/>
        <end position="25"/>
    </location>
</feature>
<dbReference type="Proteomes" id="UP000242682">
    <property type="component" value="Unassembled WGS sequence"/>
</dbReference>
<comment type="caution">
    <text evidence="2">The sequence shown here is derived from an EMBL/GenBank/DDBJ whole genome shotgun (WGS) entry which is preliminary data.</text>
</comment>
<evidence type="ECO:0000313" key="2">
    <source>
        <dbReference type="EMBL" id="PSL40978.1"/>
    </source>
</evidence>